<evidence type="ECO:0000256" key="1">
    <source>
        <dbReference type="SAM" id="MobiDB-lite"/>
    </source>
</evidence>
<feature type="region of interest" description="Disordered" evidence="1">
    <location>
        <begin position="788"/>
        <end position="814"/>
    </location>
</feature>
<feature type="compositionally biased region" description="Acidic residues" evidence="1">
    <location>
        <begin position="382"/>
        <end position="396"/>
    </location>
</feature>
<evidence type="ECO:0000259" key="4">
    <source>
        <dbReference type="Pfam" id="PF17748"/>
    </source>
</evidence>
<dbReference type="RefSeq" id="XP_025345681.1">
    <property type="nucleotide sequence ID" value="XM_025495142.1"/>
</dbReference>
<dbReference type="AlphaFoldDB" id="A0A316U213"/>
<dbReference type="SUPFAM" id="SSF50969">
    <property type="entry name" value="YVTN repeat-like/Quinoprotein amine dehydrogenase"/>
    <property type="match status" value="1"/>
</dbReference>
<gene>
    <name evidence="5" type="ORF">BCV69DRAFT_314713</name>
</gene>
<accession>A0A316U213</accession>
<dbReference type="PANTHER" id="PTHR31913:SF0">
    <property type="entry name" value="VACUOLAR IMPORT AND DEGRADATION PROTEIN 27"/>
    <property type="match status" value="1"/>
</dbReference>
<dbReference type="GO" id="GO:0005737">
    <property type="term" value="C:cytoplasm"/>
    <property type="evidence" value="ECO:0007669"/>
    <property type="project" value="TreeGrafter"/>
</dbReference>
<evidence type="ECO:0000259" key="3">
    <source>
        <dbReference type="Pfam" id="PF17747"/>
    </source>
</evidence>
<feature type="region of interest" description="Disordered" evidence="1">
    <location>
        <begin position="202"/>
        <end position="244"/>
    </location>
</feature>
<dbReference type="InterPro" id="IPR040458">
    <property type="entry name" value="Vid27"/>
</dbReference>
<sequence length="814" mass="91702">MFMLRSIFGKIWGDQDNVELIQIPAGALYLVRPSSVKGSRECIYKDAVATIRRTSTEHNYQLVVTRAYDEGEQQLLDEDEESDDERSFLIDRSLEFRAATSSEGDPTFTWKDVSGVGDSDDLLEFAMDDAQVNSVTRSIFEVTFLQCVYERKFGASHDQASDEDLDKLKWKGPAAAVAPVQSIYPAAPSTDQEDLAREIEELTVKDKSPIKATTTPKSSAKKPKAKAVTPSKPTVPAAPEESFPVQGEPDILLETEADLYLYDQTNGLFMSQEKGVKVEVAEAGRFIYWLSISSSTRRWLSQRLEGSMNINFASDSLSAVWNYFDQERRCYSWLLRFRTKEDYEAYQRGFAKLMWETLNEEKWEKAKTDDQKYMTDAYEDDVEMAAPEEEGTDSETEAEREVDRYRRDDDEARQVDQSLEDLLEEDEDEAEDDAKNVGDAPAGMPVESNDRDQNSQLAVGYKFDRSFVVRGNKIGVFKHTEDDQLEFATTISNIKTGKGKSFNPRKVMLHDQDSAMVMMDPSNQHSLFKMDLEYGKIVDEWKIHDDVPVNNVVPNSKFAQTTAEQMLIGHSDNGIFRIDPRLGGNKMVDSQFKQYVTKNKFSSAATDEKGRLAVASAKGELRLFDQIGKNAKTALPALGDPIVGVDVTADGRYVVATCKTYLLLIDTLIGDGRYKGELGFDRSFPKESKPIPRRLQLKPHHVAYMDQEISFTPARFDTPASGHGETSIVTGTGSYIVSWPLERVKKGRTDGYTLRKMGDVVVEDNFAFGNSNNIIVAMPQDLQLHRKGQLQKPSRSSLLATPRQSRSSIVDERY</sequence>
<dbReference type="InterPro" id="IPR040768">
    <property type="entry name" value="Vid27_PH"/>
</dbReference>
<evidence type="ECO:0000313" key="6">
    <source>
        <dbReference type="Proteomes" id="UP000245942"/>
    </source>
</evidence>
<feature type="domain" description="Vid27 PH-like" evidence="3">
    <location>
        <begin position="251"/>
        <end position="357"/>
    </location>
</feature>
<feature type="compositionally biased region" description="Polar residues" evidence="1">
    <location>
        <begin position="791"/>
        <end position="808"/>
    </location>
</feature>
<dbReference type="GO" id="GO:0005634">
    <property type="term" value="C:nucleus"/>
    <property type="evidence" value="ECO:0007669"/>
    <property type="project" value="TreeGrafter"/>
</dbReference>
<name>A0A316U213_9BASI</name>
<dbReference type="EMBL" id="KZ819336">
    <property type="protein sequence ID" value="PWN18521.1"/>
    <property type="molecule type" value="Genomic_DNA"/>
</dbReference>
<evidence type="ECO:0000259" key="2">
    <source>
        <dbReference type="Pfam" id="PF08553"/>
    </source>
</evidence>
<dbReference type="Pfam" id="PF17748">
    <property type="entry name" value="VID27_N"/>
    <property type="match status" value="1"/>
</dbReference>
<feature type="compositionally biased region" description="Basic and acidic residues" evidence="1">
    <location>
        <begin position="397"/>
        <end position="414"/>
    </location>
</feature>
<feature type="domain" description="Vid27 N-terminal" evidence="4">
    <location>
        <begin position="1"/>
        <end position="168"/>
    </location>
</feature>
<reference evidence="5 6" key="1">
    <citation type="journal article" date="2018" name="Mol. Biol. Evol.">
        <title>Broad Genomic Sampling Reveals a Smut Pathogenic Ancestry of the Fungal Clade Ustilaginomycotina.</title>
        <authorList>
            <person name="Kijpornyongpan T."/>
            <person name="Mondo S.J."/>
            <person name="Barry K."/>
            <person name="Sandor L."/>
            <person name="Lee J."/>
            <person name="Lipzen A."/>
            <person name="Pangilinan J."/>
            <person name="LaButti K."/>
            <person name="Hainaut M."/>
            <person name="Henrissat B."/>
            <person name="Grigoriev I.V."/>
            <person name="Spatafora J.W."/>
            <person name="Aime M.C."/>
        </authorList>
    </citation>
    <scope>NUCLEOTIDE SEQUENCE [LARGE SCALE GENOMIC DNA]</scope>
    <source>
        <strain evidence="5 6">MCA 4718</strain>
    </source>
</reference>
<dbReference type="PANTHER" id="PTHR31913">
    <property type="entry name" value="VACUOLAR IMPORT AND DEGRADATION PROTEIN 27"/>
    <property type="match status" value="1"/>
</dbReference>
<dbReference type="InterPro" id="IPR011044">
    <property type="entry name" value="Quino_amine_DH_bsu"/>
</dbReference>
<feature type="region of interest" description="Disordered" evidence="1">
    <location>
        <begin position="382"/>
        <end position="455"/>
    </location>
</feature>
<protein>
    <submittedName>
        <fullName evidence="5">VID27-domain-containing protein</fullName>
    </submittedName>
</protein>
<dbReference type="InterPro" id="IPR013863">
    <property type="entry name" value="VID27_C"/>
</dbReference>
<dbReference type="GeneID" id="37016876"/>
<feature type="compositionally biased region" description="Acidic residues" evidence="1">
    <location>
        <begin position="418"/>
        <end position="432"/>
    </location>
</feature>
<feature type="domain" description="Vacuolar import/degradation Vid27 C-terminal" evidence="2">
    <location>
        <begin position="452"/>
        <end position="802"/>
    </location>
</feature>
<dbReference type="Proteomes" id="UP000245942">
    <property type="component" value="Unassembled WGS sequence"/>
</dbReference>
<dbReference type="Pfam" id="PF08553">
    <property type="entry name" value="VID27"/>
    <property type="match status" value="1"/>
</dbReference>
<evidence type="ECO:0000313" key="5">
    <source>
        <dbReference type="EMBL" id="PWN18521.1"/>
    </source>
</evidence>
<organism evidence="5 6">
    <name type="scientific">Pseudomicrostroma glucosiphilum</name>
    <dbReference type="NCBI Taxonomy" id="1684307"/>
    <lineage>
        <taxon>Eukaryota</taxon>
        <taxon>Fungi</taxon>
        <taxon>Dikarya</taxon>
        <taxon>Basidiomycota</taxon>
        <taxon>Ustilaginomycotina</taxon>
        <taxon>Exobasidiomycetes</taxon>
        <taxon>Microstromatales</taxon>
        <taxon>Microstromatales incertae sedis</taxon>
        <taxon>Pseudomicrostroma</taxon>
    </lineage>
</organism>
<dbReference type="OrthoDB" id="10251113at2759"/>
<dbReference type="Pfam" id="PF17747">
    <property type="entry name" value="VID27_PH"/>
    <property type="match status" value="1"/>
</dbReference>
<keyword evidence="6" id="KW-1185">Reference proteome</keyword>
<dbReference type="InterPro" id="IPR040979">
    <property type="entry name" value="Vid27_N"/>
</dbReference>
<proteinExistence type="predicted"/>